<name>A0A139HU38_9PEZI</name>
<keyword evidence="4" id="KW-1185">Reference proteome</keyword>
<dbReference type="PANTHER" id="PTHR28288">
    <property type="entry name" value="PROTEASE B INHIBITOR 2"/>
    <property type="match status" value="1"/>
</dbReference>
<feature type="chain" id="PRO_5007806791" description="Inhibitor I9 domain-containing protein" evidence="2">
    <location>
        <begin position="20"/>
        <end position="112"/>
    </location>
</feature>
<evidence type="ECO:0000313" key="3">
    <source>
        <dbReference type="EMBL" id="KXT05968.1"/>
    </source>
</evidence>
<dbReference type="AlphaFoldDB" id="A0A139HU38"/>
<dbReference type="PANTHER" id="PTHR28288:SF1">
    <property type="entry name" value="INHIBITOR I9 DOMAIN-CONTAINING PROTEIN"/>
    <property type="match status" value="1"/>
</dbReference>
<organism evidence="3 4">
    <name type="scientific">Pseudocercospora eumusae</name>
    <dbReference type="NCBI Taxonomy" id="321146"/>
    <lineage>
        <taxon>Eukaryota</taxon>
        <taxon>Fungi</taxon>
        <taxon>Dikarya</taxon>
        <taxon>Ascomycota</taxon>
        <taxon>Pezizomycotina</taxon>
        <taxon>Dothideomycetes</taxon>
        <taxon>Dothideomycetidae</taxon>
        <taxon>Mycosphaerellales</taxon>
        <taxon>Mycosphaerellaceae</taxon>
        <taxon>Pseudocercospora</taxon>
    </lineage>
</organism>
<comment type="similarity">
    <text evidence="1">Belongs to the protease inhibitor I9 family.</text>
</comment>
<dbReference type="OrthoDB" id="3888684at2759"/>
<dbReference type="GO" id="GO:0042144">
    <property type="term" value="P:vacuole fusion, non-autophagic"/>
    <property type="evidence" value="ECO:0007669"/>
    <property type="project" value="TreeGrafter"/>
</dbReference>
<accession>A0A139HU38</accession>
<proteinExistence type="inferred from homology"/>
<evidence type="ECO:0000256" key="2">
    <source>
        <dbReference type="SAM" id="SignalP"/>
    </source>
</evidence>
<reference evidence="3 4" key="1">
    <citation type="submission" date="2015-07" db="EMBL/GenBank/DDBJ databases">
        <title>Comparative genomics of the Sigatoka disease complex on banana suggests a link between parallel evolutionary changes in Pseudocercospora fijiensis and Pseudocercospora eumusae and increased virulence on the banana host.</title>
        <authorList>
            <person name="Chang T.-C."/>
            <person name="Salvucci A."/>
            <person name="Crous P.W."/>
            <person name="Stergiopoulos I."/>
        </authorList>
    </citation>
    <scope>NUCLEOTIDE SEQUENCE [LARGE SCALE GENOMIC DNA]</scope>
    <source>
        <strain evidence="3 4">CBS 114824</strain>
    </source>
</reference>
<dbReference type="SUPFAM" id="SSF54897">
    <property type="entry name" value="Protease propeptides/inhibitors"/>
    <property type="match status" value="1"/>
</dbReference>
<gene>
    <name evidence="3" type="ORF">AC578_328</name>
</gene>
<evidence type="ECO:0000256" key="1">
    <source>
        <dbReference type="ARBA" id="ARBA00038069"/>
    </source>
</evidence>
<evidence type="ECO:0000313" key="4">
    <source>
        <dbReference type="Proteomes" id="UP000070133"/>
    </source>
</evidence>
<protein>
    <recommendedName>
        <fullName evidence="5">Inhibitor I9 domain-containing protein</fullName>
    </recommendedName>
</protein>
<dbReference type="GO" id="GO:0004866">
    <property type="term" value="F:endopeptidase inhibitor activity"/>
    <property type="evidence" value="ECO:0007669"/>
    <property type="project" value="TreeGrafter"/>
</dbReference>
<dbReference type="Proteomes" id="UP000070133">
    <property type="component" value="Unassembled WGS sequence"/>
</dbReference>
<feature type="signal peptide" evidence="2">
    <location>
        <begin position="1"/>
        <end position="19"/>
    </location>
</feature>
<dbReference type="Gene3D" id="3.30.70.80">
    <property type="entry name" value="Peptidase S8 propeptide/proteinase inhibitor I9"/>
    <property type="match status" value="1"/>
</dbReference>
<keyword evidence="2" id="KW-0732">Signal</keyword>
<dbReference type="EMBL" id="LFZN01000009">
    <property type="protein sequence ID" value="KXT05968.1"/>
    <property type="molecule type" value="Genomic_DNA"/>
</dbReference>
<comment type="caution">
    <text evidence="3">The sequence shown here is derived from an EMBL/GenBank/DDBJ whole genome shotgun (WGS) entry which is preliminary data.</text>
</comment>
<dbReference type="InterPro" id="IPR037045">
    <property type="entry name" value="S8pro/Inhibitor_I9_sf"/>
</dbReference>
<sequence length="112" mass="12233">MKFSITVILVAILAAFALASEPLTNQIIVSYPKGTPPWVLDQAKKAVLDAGGVLLYEYTLIKGFAAKVPAKIMDEIRTLGTDYNVLIEQDEVCVTKMLRRGHFVPAANTVAR</sequence>
<dbReference type="InterPro" id="IPR052471">
    <property type="entry name" value="PBI_I9"/>
</dbReference>
<evidence type="ECO:0008006" key="5">
    <source>
        <dbReference type="Google" id="ProtNLM"/>
    </source>
</evidence>